<evidence type="ECO:0008006" key="3">
    <source>
        <dbReference type="Google" id="ProtNLM"/>
    </source>
</evidence>
<organism evidence="1 2">
    <name type="scientific">Streptomyces rubellomurinus (strain ATCC 31215)</name>
    <dbReference type="NCBI Taxonomy" id="359131"/>
    <lineage>
        <taxon>Bacteria</taxon>
        <taxon>Bacillati</taxon>
        <taxon>Actinomycetota</taxon>
        <taxon>Actinomycetes</taxon>
        <taxon>Kitasatosporales</taxon>
        <taxon>Streptomycetaceae</taxon>
        <taxon>Streptomyces</taxon>
    </lineage>
</organism>
<dbReference type="OrthoDB" id="3531020at2"/>
<dbReference type="Proteomes" id="UP000033699">
    <property type="component" value="Unassembled WGS sequence"/>
</dbReference>
<evidence type="ECO:0000313" key="1">
    <source>
        <dbReference type="EMBL" id="KJS61855.1"/>
    </source>
</evidence>
<dbReference type="RefSeq" id="WP_045695631.1">
    <property type="nucleotide sequence ID" value="NZ_JZKH01000020.1"/>
</dbReference>
<reference evidence="1 2" key="1">
    <citation type="submission" date="2015-02" db="EMBL/GenBank/DDBJ databases">
        <authorList>
            <person name="Ju K.-S."/>
            <person name="Doroghazi J.R."/>
            <person name="Metcalf W."/>
        </authorList>
    </citation>
    <scope>NUCLEOTIDE SEQUENCE [LARGE SCALE GENOMIC DNA]</scope>
    <source>
        <strain evidence="1 2">ATCC 31215</strain>
    </source>
</reference>
<dbReference type="EMBL" id="JZKH01000020">
    <property type="protein sequence ID" value="KJS61855.1"/>
    <property type="molecule type" value="Genomic_DNA"/>
</dbReference>
<evidence type="ECO:0000313" key="2">
    <source>
        <dbReference type="Proteomes" id="UP000033699"/>
    </source>
</evidence>
<name>A0A0F2THV3_STRR3</name>
<keyword evidence="2" id="KW-1185">Reference proteome</keyword>
<gene>
    <name evidence="1" type="ORF">VM95_12790</name>
</gene>
<accession>A0A0F2THV3</accession>
<comment type="caution">
    <text evidence="1">The sequence shown here is derived from an EMBL/GenBank/DDBJ whole genome shotgun (WGS) entry which is preliminary data.</text>
</comment>
<dbReference type="PATRIC" id="fig|359131.3.peg.2530"/>
<dbReference type="AlphaFoldDB" id="A0A0F2THV3"/>
<sequence>MAIAAMALNACGANPLQDPTMTLAQARKQIDSYQADILANLPIKPRSNSGSFSDLECGANDNGPHGREQTWRSATFEDLPLPGRAQAAAAFRTYLTGRGFQLASDSGGDIGWVKLKNPKDGFVAILDGAGDTSRTFSLEVISPCVWPNGTPPA</sequence>
<protein>
    <recommendedName>
        <fullName evidence="3">Lipoprotein</fullName>
    </recommendedName>
</protein>
<proteinExistence type="predicted"/>